<dbReference type="InterPro" id="IPR041577">
    <property type="entry name" value="RT_RNaseH_2"/>
</dbReference>
<evidence type="ECO:0000313" key="3">
    <source>
        <dbReference type="Proteomes" id="UP000499080"/>
    </source>
</evidence>
<accession>A0A4Y2I253</accession>
<evidence type="ECO:0000259" key="1">
    <source>
        <dbReference type="Pfam" id="PF17919"/>
    </source>
</evidence>
<protein>
    <recommendedName>
        <fullName evidence="1">Reverse transcriptase/retrotransposon-derived protein RNase H-like domain-containing protein</fullName>
    </recommendedName>
</protein>
<dbReference type="InterPro" id="IPR051320">
    <property type="entry name" value="Viral_Replic_Matur_Polypro"/>
</dbReference>
<dbReference type="AlphaFoldDB" id="A0A4Y2I253"/>
<keyword evidence="3" id="KW-1185">Reference proteome</keyword>
<dbReference type="PANTHER" id="PTHR33064:SF37">
    <property type="entry name" value="RIBONUCLEASE H"/>
    <property type="match status" value="1"/>
</dbReference>
<dbReference type="InterPro" id="IPR043128">
    <property type="entry name" value="Rev_trsase/Diguanyl_cyclase"/>
</dbReference>
<dbReference type="EMBL" id="BGPR01002301">
    <property type="protein sequence ID" value="GBM71239.1"/>
    <property type="molecule type" value="Genomic_DNA"/>
</dbReference>
<dbReference type="Proteomes" id="UP000499080">
    <property type="component" value="Unassembled WGS sequence"/>
</dbReference>
<dbReference type="InterPro" id="IPR043502">
    <property type="entry name" value="DNA/RNA_pol_sf"/>
</dbReference>
<feature type="domain" description="Reverse transcriptase/retrotransposon-derived protein RNase H-like" evidence="1">
    <location>
        <begin position="85"/>
        <end position="135"/>
    </location>
</feature>
<reference evidence="2 3" key="1">
    <citation type="journal article" date="2019" name="Sci. Rep.">
        <title>Orb-weaving spider Araneus ventricosus genome elucidates the spidroin gene catalogue.</title>
        <authorList>
            <person name="Kono N."/>
            <person name="Nakamura H."/>
            <person name="Ohtoshi R."/>
            <person name="Moran D.A.P."/>
            <person name="Shinohara A."/>
            <person name="Yoshida Y."/>
            <person name="Fujiwara M."/>
            <person name="Mori M."/>
            <person name="Tomita M."/>
            <person name="Arakawa K."/>
        </authorList>
    </citation>
    <scope>NUCLEOTIDE SEQUENCE [LARGE SCALE GENOMIC DNA]</scope>
</reference>
<organism evidence="2 3">
    <name type="scientific">Araneus ventricosus</name>
    <name type="common">Orbweaver spider</name>
    <name type="synonym">Epeira ventricosa</name>
    <dbReference type="NCBI Taxonomy" id="182803"/>
    <lineage>
        <taxon>Eukaryota</taxon>
        <taxon>Metazoa</taxon>
        <taxon>Ecdysozoa</taxon>
        <taxon>Arthropoda</taxon>
        <taxon>Chelicerata</taxon>
        <taxon>Arachnida</taxon>
        <taxon>Araneae</taxon>
        <taxon>Araneomorphae</taxon>
        <taxon>Entelegynae</taxon>
        <taxon>Araneoidea</taxon>
        <taxon>Araneidae</taxon>
        <taxon>Araneus</taxon>
    </lineage>
</organism>
<gene>
    <name evidence="2" type="ORF">AVEN_113407_1</name>
</gene>
<name>A0A4Y2I253_ARAVE</name>
<proteinExistence type="predicted"/>
<dbReference type="PANTHER" id="PTHR33064">
    <property type="entry name" value="POL PROTEIN"/>
    <property type="match status" value="1"/>
</dbReference>
<evidence type="ECO:0000313" key="2">
    <source>
        <dbReference type="EMBL" id="GBM71239.1"/>
    </source>
</evidence>
<dbReference type="Gene3D" id="3.30.70.270">
    <property type="match status" value="1"/>
</dbReference>
<dbReference type="GO" id="GO:0071897">
    <property type="term" value="P:DNA biosynthetic process"/>
    <property type="evidence" value="ECO:0007669"/>
    <property type="project" value="UniProtKB-ARBA"/>
</dbReference>
<comment type="caution">
    <text evidence="2">The sequence shown here is derived from an EMBL/GenBank/DDBJ whole genome shotgun (WGS) entry which is preliminary data.</text>
</comment>
<dbReference type="OrthoDB" id="775972at2759"/>
<dbReference type="SUPFAM" id="SSF56672">
    <property type="entry name" value="DNA/RNA polymerases"/>
    <property type="match status" value="1"/>
</dbReference>
<sequence length="318" mass="35776">MTFGLEMQRSLFKGFEASFGGVPPLPDKIKVLTEYPLPKKVENLRRTLAMLNFCQRLFKNAAGTQARLHDLVKCKVKRDKTAITWTEESREAFQTCKELLTNATMLVYPKLNTPLSLVTDASETTIGAVLQQHVEEVLPTVLLGIRACFKEDSGVSPEEMVFDQGLCFPGEFFRKRTSQSQGLTEENFLQRLRLYIRKLRPEPTSHHSLTDFLCTQIFVQFCTSRYNPETVGATGNDIFLPSALAGVKLQLDRLKPAYVQPENHACGECQKDSKPAFTRSGRRILLTEPHQASYSVLWIRGGGPPVPTERALYFASAL</sequence>
<dbReference type="Pfam" id="PF17919">
    <property type="entry name" value="RT_RNaseH_2"/>
    <property type="match status" value="1"/>
</dbReference>